<organism evidence="1">
    <name type="scientific">viral metagenome</name>
    <dbReference type="NCBI Taxonomy" id="1070528"/>
    <lineage>
        <taxon>unclassified sequences</taxon>
        <taxon>metagenomes</taxon>
        <taxon>organismal metagenomes</taxon>
    </lineage>
</organism>
<proteinExistence type="predicted"/>
<reference evidence="1" key="1">
    <citation type="journal article" date="2020" name="Nature">
        <title>Giant virus diversity and host interactions through global metagenomics.</title>
        <authorList>
            <person name="Schulz F."/>
            <person name="Roux S."/>
            <person name="Paez-Espino D."/>
            <person name="Jungbluth S."/>
            <person name="Walsh D.A."/>
            <person name="Denef V.J."/>
            <person name="McMahon K.D."/>
            <person name="Konstantinidis K.T."/>
            <person name="Eloe-Fadrosh E.A."/>
            <person name="Kyrpides N.C."/>
            <person name="Woyke T."/>
        </authorList>
    </citation>
    <scope>NUCLEOTIDE SEQUENCE</scope>
    <source>
        <strain evidence="1">GVMAG-M-3300023179-71</strain>
    </source>
</reference>
<dbReference type="EMBL" id="MN739882">
    <property type="protein sequence ID" value="QHT75815.1"/>
    <property type="molecule type" value="Genomic_DNA"/>
</dbReference>
<protein>
    <submittedName>
        <fullName evidence="1">Uncharacterized protein</fullName>
    </submittedName>
</protein>
<dbReference type="AlphaFoldDB" id="A0A6C0H6N3"/>
<evidence type="ECO:0000313" key="1">
    <source>
        <dbReference type="EMBL" id="QHT75815.1"/>
    </source>
</evidence>
<name>A0A6C0H6N3_9ZZZZ</name>
<sequence length="112" mass="14206">MEEITFDFCNYLSNKYKYNKYHIYFTLLLNNHFYEIQKYFDFNELFDYKDCPYNLIQCSLIKKKLLINHTLFKKYDQMYGFEYQNDILLFKNDNLIKELIEYIYHPKRYLKY</sequence>
<accession>A0A6C0H6N3</accession>